<reference evidence="1" key="1">
    <citation type="submission" date="2018-02" db="EMBL/GenBank/DDBJ databases">
        <title>Rhizophora mucronata_Transcriptome.</title>
        <authorList>
            <person name="Meera S.P."/>
            <person name="Sreeshan A."/>
            <person name="Augustine A."/>
        </authorList>
    </citation>
    <scope>NUCLEOTIDE SEQUENCE</scope>
    <source>
        <tissue evidence="1">Leaf</tissue>
    </source>
</reference>
<dbReference type="EMBL" id="GGEC01077228">
    <property type="protein sequence ID" value="MBX57712.1"/>
    <property type="molecule type" value="Transcribed_RNA"/>
</dbReference>
<organism evidence="1">
    <name type="scientific">Rhizophora mucronata</name>
    <name type="common">Asiatic mangrove</name>
    <dbReference type="NCBI Taxonomy" id="61149"/>
    <lineage>
        <taxon>Eukaryota</taxon>
        <taxon>Viridiplantae</taxon>
        <taxon>Streptophyta</taxon>
        <taxon>Embryophyta</taxon>
        <taxon>Tracheophyta</taxon>
        <taxon>Spermatophyta</taxon>
        <taxon>Magnoliopsida</taxon>
        <taxon>eudicotyledons</taxon>
        <taxon>Gunneridae</taxon>
        <taxon>Pentapetalae</taxon>
        <taxon>rosids</taxon>
        <taxon>fabids</taxon>
        <taxon>Malpighiales</taxon>
        <taxon>Rhizophoraceae</taxon>
        <taxon>Rhizophora</taxon>
    </lineage>
</organism>
<evidence type="ECO:0000313" key="1">
    <source>
        <dbReference type="EMBL" id="MBX57712.1"/>
    </source>
</evidence>
<accession>A0A2P2PSN7</accession>
<sequence length="28" mass="3206">MNLLVYYFLINASRISILPFTQKACSQA</sequence>
<proteinExistence type="predicted"/>
<protein>
    <submittedName>
        <fullName evidence="1">Uncharacterized protein</fullName>
    </submittedName>
</protein>
<name>A0A2P2PSN7_RHIMU</name>
<dbReference type="AlphaFoldDB" id="A0A2P2PSN7"/>